<keyword evidence="3" id="KW-0732">Signal</keyword>
<feature type="compositionally biased region" description="Low complexity" evidence="1">
    <location>
        <begin position="270"/>
        <end position="281"/>
    </location>
</feature>
<feature type="region of interest" description="Disordered" evidence="1">
    <location>
        <begin position="212"/>
        <end position="336"/>
    </location>
</feature>
<protein>
    <recommendedName>
        <fullName evidence="6">Fibronectin type-III domain-containing protein</fullName>
    </recommendedName>
</protein>
<dbReference type="Proteomes" id="UP001216390">
    <property type="component" value="Chromosome"/>
</dbReference>
<name>A0AAE9Y4Y5_9ACTN</name>
<accession>A0AAE9Y4Y5</accession>
<dbReference type="RefSeq" id="WP_272736022.1">
    <property type="nucleotide sequence ID" value="NZ_CP116942.1"/>
</dbReference>
<organism evidence="4 5">
    <name type="scientific">Iamia majanohamensis</name>
    <dbReference type="NCBI Taxonomy" id="467976"/>
    <lineage>
        <taxon>Bacteria</taxon>
        <taxon>Bacillati</taxon>
        <taxon>Actinomycetota</taxon>
        <taxon>Acidimicrobiia</taxon>
        <taxon>Acidimicrobiales</taxon>
        <taxon>Iamiaceae</taxon>
        <taxon>Iamia</taxon>
    </lineage>
</organism>
<evidence type="ECO:0000313" key="4">
    <source>
        <dbReference type="EMBL" id="WCO66499.1"/>
    </source>
</evidence>
<reference evidence="4" key="1">
    <citation type="submission" date="2023-01" db="EMBL/GenBank/DDBJ databases">
        <title>The diversity of Class Acidimicrobiia in South China Sea sediment environments and the proposal of Iamia marina sp. nov., a novel species of the genus Iamia.</title>
        <authorList>
            <person name="He Y."/>
            <person name="Tian X."/>
        </authorList>
    </citation>
    <scope>NUCLEOTIDE SEQUENCE</scope>
    <source>
        <strain evidence="4">DSM 19957</strain>
    </source>
</reference>
<keyword evidence="5" id="KW-1185">Reference proteome</keyword>
<evidence type="ECO:0000256" key="3">
    <source>
        <dbReference type="SAM" id="SignalP"/>
    </source>
</evidence>
<dbReference type="AlphaFoldDB" id="A0AAE9Y4Y5"/>
<feature type="compositionally biased region" description="Pro residues" evidence="1">
    <location>
        <begin position="250"/>
        <end position="269"/>
    </location>
</feature>
<evidence type="ECO:0008006" key="6">
    <source>
        <dbReference type="Google" id="ProtNLM"/>
    </source>
</evidence>
<proteinExistence type="predicted"/>
<feature type="transmembrane region" description="Helical" evidence="2">
    <location>
        <begin position="341"/>
        <end position="362"/>
    </location>
</feature>
<dbReference type="EMBL" id="CP116942">
    <property type="protein sequence ID" value="WCO66499.1"/>
    <property type="molecule type" value="Genomic_DNA"/>
</dbReference>
<sequence length="371" mass="36602">MTPRSRCRLAAATAAVLAAVVALLLTPAPAAGAPQGLWTLTIDAFPEVVDSRPVVVAGAARGPLGGLTPVSRVTARMAPTGALPEACPPVQASAAPSGDRYRIELVPVCNGPYRVVVTATSSNPVAGPSGDAARPVAVADPGPAPAAPRVVGSADGVALAWAATRAPDVVGWTVVRTGGGSTELPVAAITLAQGAAPGLHAYRLVARRWGAEGPGGPQVASPPSAEARAQVPRTAAPVLPPPSSGTIEPPAAPAPPRPTPARPAPPPTAPRATTTVDPPTRVGRGSGAGGYDTDLPYGTPDDAFVPGERADAAGAPGDDEAAGTSPSARLVTTQEPTSPGLVAPAAIGLLMLTVALHLAGYLRRSRAAADG</sequence>
<gene>
    <name evidence="4" type="ORF">PO878_18540</name>
</gene>
<feature type="compositionally biased region" description="Polar residues" evidence="1">
    <location>
        <begin position="324"/>
        <end position="336"/>
    </location>
</feature>
<dbReference type="KEGG" id="ima:PO878_18540"/>
<feature type="signal peptide" evidence="3">
    <location>
        <begin position="1"/>
        <end position="32"/>
    </location>
</feature>
<evidence type="ECO:0000313" key="5">
    <source>
        <dbReference type="Proteomes" id="UP001216390"/>
    </source>
</evidence>
<keyword evidence="2" id="KW-0812">Transmembrane</keyword>
<feature type="chain" id="PRO_5041939803" description="Fibronectin type-III domain-containing protein" evidence="3">
    <location>
        <begin position="33"/>
        <end position="371"/>
    </location>
</feature>
<evidence type="ECO:0000256" key="1">
    <source>
        <dbReference type="SAM" id="MobiDB-lite"/>
    </source>
</evidence>
<keyword evidence="2" id="KW-0472">Membrane</keyword>
<evidence type="ECO:0000256" key="2">
    <source>
        <dbReference type="SAM" id="Phobius"/>
    </source>
</evidence>
<keyword evidence="2" id="KW-1133">Transmembrane helix</keyword>